<dbReference type="InterPro" id="IPR013783">
    <property type="entry name" value="Ig-like_fold"/>
</dbReference>
<keyword evidence="3" id="KW-0472">Membrane</keyword>
<dbReference type="Pfam" id="PF07686">
    <property type="entry name" value="V-set"/>
    <property type="match status" value="1"/>
</dbReference>
<sequence length="223" mass="23954">MCGISITLFDHQAIFDDSVPVYVQVNEGAIPDLWGPVNVSGQASSIKTISCLYSADYTDSVKYWCKADGVDGCSPVVNTENKERENRTQIRDDPSNRRFLITIRNLTAQDTGVYYCGVQGHSSLSDRRVLVNLNVEADHSEMSTTSKTAVESTPASTVGKPEKGNWRSTIKQEGTTIAKNPPVTGGPKPIPECTGPGAGMHPGQDTNPSLACFCIQGQTTPDG</sequence>
<evidence type="ECO:0000313" key="7">
    <source>
        <dbReference type="Proteomes" id="UP001044222"/>
    </source>
</evidence>
<evidence type="ECO:0000256" key="3">
    <source>
        <dbReference type="ARBA" id="ARBA00023136"/>
    </source>
</evidence>
<feature type="compositionally biased region" description="Polar residues" evidence="4">
    <location>
        <begin position="166"/>
        <end position="178"/>
    </location>
</feature>
<protein>
    <recommendedName>
        <fullName evidence="5">Ig-like domain-containing protein</fullName>
    </recommendedName>
</protein>
<feature type="compositionally biased region" description="Polar residues" evidence="4">
    <location>
        <begin position="142"/>
        <end position="156"/>
    </location>
</feature>
<dbReference type="GO" id="GO:0005886">
    <property type="term" value="C:plasma membrane"/>
    <property type="evidence" value="ECO:0007669"/>
    <property type="project" value="TreeGrafter"/>
</dbReference>
<dbReference type="Gene3D" id="2.60.40.10">
    <property type="entry name" value="Immunoglobulins"/>
    <property type="match status" value="1"/>
</dbReference>
<dbReference type="EMBL" id="JAFIRN010000012">
    <property type="protein sequence ID" value="KAG5837774.1"/>
    <property type="molecule type" value="Genomic_DNA"/>
</dbReference>
<dbReference type="PANTHER" id="PTHR11860:SF87">
    <property type="entry name" value="CMRF35-LIKE MOLECULE 8"/>
    <property type="match status" value="1"/>
</dbReference>
<dbReference type="InterPro" id="IPR007110">
    <property type="entry name" value="Ig-like_dom"/>
</dbReference>
<dbReference type="InterPro" id="IPR003599">
    <property type="entry name" value="Ig_sub"/>
</dbReference>
<dbReference type="InterPro" id="IPR013106">
    <property type="entry name" value="Ig_V-set"/>
</dbReference>
<dbReference type="InterPro" id="IPR050671">
    <property type="entry name" value="CD300_family_receptors"/>
</dbReference>
<evidence type="ECO:0000256" key="2">
    <source>
        <dbReference type="ARBA" id="ARBA00022692"/>
    </source>
</evidence>
<name>A0A9D3LXS4_ANGAN</name>
<keyword evidence="2" id="KW-0812">Transmembrane</keyword>
<dbReference type="InterPro" id="IPR036179">
    <property type="entry name" value="Ig-like_dom_sf"/>
</dbReference>
<proteinExistence type="predicted"/>
<dbReference type="SMART" id="SM00409">
    <property type="entry name" value="IG"/>
    <property type="match status" value="1"/>
</dbReference>
<comment type="subcellular location">
    <subcellularLocation>
        <location evidence="1">Membrane</location>
    </subcellularLocation>
</comment>
<evidence type="ECO:0000256" key="1">
    <source>
        <dbReference type="ARBA" id="ARBA00004370"/>
    </source>
</evidence>
<feature type="domain" description="Ig-like" evidence="5">
    <location>
        <begin position="20"/>
        <end position="132"/>
    </location>
</feature>
<keyword evidence="7" id="KW-1185">Reference proteome</keyword>
<evidence type="ECO:0000259" key="5">
    <source>
        <dbReference type="PROSITE" id="PS50835"/>
    </source>
</evidence>
<gene>
    <name evidence="6" type="ORF">ANANG_G00216260</name>
</gene>
<dbReference type="SUPFAM" id="SSF48726">
    <property type="entry name" value="Immunoglobulin"/>
    <property type="match status" value="1"/>
</dbReference>
<dbReference type="AlphaFoldDB" id="A0A9D3LXS4"/>
<dbReference type="CDD" id="cd05716">
    <property type="entry name" value="IgV_pIgR_like"/>
    <property type="match status" value="1"/>
</dbReference>
<evidence type="ECO:0000256" key="4">
    <source>
        <dbReference type="SAM" id="MobiDB-lite"/>
    </source>
</evidence>
<dbReference type="PROSITE" id="PS50835">
    <property type="entry name" value="IG_LIKE"/>
    <property type="match status" value="1"/>
</dbReference>
<dbReference type="Proteomes" id="UP001044222">
    <property type="component" value="Chromosome 12"/>
</dbReference>
<accession>A0A9D3LXS4</accession>
<comment type="caution">
    <text evidence="6">The sequence shown here is derived from an EMBL/GenBank/DDBJ whole genome shotgun (WGS) entry which is preliminary data.</text>
</comment>
<reference evidence="6" key="1">
    <citation type="submission" date="2021-01" db="EMBL/GenBank/DDBJ databases">
        <title>A chromosome-scale assembly of European eel, Anguilla anguilla.</title>
        <authorList>
            <person name="Henkel C."/>
            <person name="Jong-Raadsen S.A."/>
            <person name="Dufour S."/>
            <person name="Weltzien F.-A."/>
            <person name="Palstra A.P."/>
            <person name="Pelster B."/>
            <person name="Spaink H.P."/>
            <person name="Van Den Thillart G.E."/>
            <person name="Jansen H."/>
            <person name="Zahm M."/>
            <person name="Klopp C."/>
            <person name="Cedric C."/>
            <person name="Louis A."/>
            <person name="Berthelot C."/>
            <person name="Parey E."/>
            <person name="Roest Crollius H."/>
            <person name="Montfort J."/>
            <person name="Robinson-Rechavi M."/>
            <person name="Bucao C."/>
            <person name="Bouchez O."/>
            <person name="Gislard M."/>
            <person name="Lluch J."/>
            <person name="Milhes M."/>
            <person name="Lampietro C."/>
            <person name="Lopez Roques C."/>
            <person name="Donnadieu C."/>
            <person name="Braasch I."/>
            <person name="Desvignes T."/>
            <person name="Postlethwait J."/>
            <person name="Bobe J."/>
            <person name="Guiguen Y."/>
            <person name="Dirks R."/>
        </authorList>
    </citation>
    <scope>NUCLEOTIDE SEQUENCE</scope>
    <source>
        <strain evidence="6">Tag_6206</strain>
        <tissue evidence="6">Liver</tissue>
    </source>
</reference>
<feature type="region of interest" description="Disordered" evidence="4">
    <location>
        <begin position="139"/>
        <end position="204"/>
    </location>
</feature>
<evidence type="ECO:0000313" key="6">
    <source>
        <dbReference type="EMBL" id="KAG5837774.1"/>
    </source>
</evidence>
<dbReference type="PANTHER" id="PTHR11860">
    <property type="entry name" value="POLYMERIC-IMMUNOGLOBULIN RECEPTOR"/>
    <property type="match status" value="1"/>
</dbReference>
<dbReference type="GO" id="GO:0004888">
    <property type="term" value="F:transmembrane signaling receptor activity"/>
    <property type="evidence" value="ECO:0007669"/>
    <property type="project" value="TreeGrafter"/>
</dbReference>
<organism evidence="6 7">
    <name type="scientific">Anguilla anguilla</name>
    <name type="common">European freshwater eel</name>
    <name type="synonym">Muraena anguilla</name>
    <dbReference type="NCBI Taxonomy" id="7936"/>
    <lineage>
        <taxon>Eukaryota</taxon>
        <taxon>Metazoa</taxon>
        <taxon>Chordata</taxon>
        <taxon>Craniata</taxon>
        <taxon>Vertebrata</taxon>
        <taxon>Euteleostomi</taxon>
        <taxon>Actinopterygii</taxon>
        <taxon>Neopterygii</taxon>
        <taxon>Teleostei</taxon>
        <taxon>Anguilliformes</taxon>
        <taxon>Anguillidae</taxon>
        <taxon>Anguilla</taxon>
    </lineage>
</organism>